<keyword evidence="5" id="KW-0813">Transport</keyword>
<keyword evidence="7" id="KW-1003">Cell membrane</keyword>
<dbReference type="NCBIfam" id="TIGR00797">
    <property type="entry name" value="matE"/>
    <property type="match status" value="1"/>
</dbReference>
<feature type="transmembrane region" description="Helical" evidence="13">
    <location>
        <begin position="398"/>
        <end position="427"/>
    </location>
</feature>
<evidence type="ECO:0000256" key="13">
    <source>
        <dbReference type="SAM" id="Phobius"/>
    </source>
</evidence>
<evidence type="ECO:0000313" key="14">
    <source>
        <dbReference type="EMBL" id="MCF2653079.1"/>
    </source>
</evidence>
<dbReference type="Proteomes" id="UP001299220">
    <property type="component" value="Unassembled WGS sequence"/>
</dbReference>
<evidence type="ECO:0000256" key="4">
    <source>
        <dbReference type="ARBA" id="ARBA00020268"/>
    </source>
</evidence>
<proteinExistence type="inferred from homology"/>
<keyword evidence="11 13" id="KW-0472">Membrane</keyword>
<dbReference type="PANTHER" id="PTHR43298">
    <property type="entry name" value="MULTIDRUG RESISTANCE PROTEIN NORM-RELATED"/>
    <property type="match status" value="1"/>
</dbReference>
<gene>
    <name evidence="14" type="ORF">JQM67_10750</name>
</gene>
<evidence type="ECO:0000313" key="15">
    <source>
        <dbReference type="Proteomes" id="UP001299220"/>
    </source>
</evidence>
<evidence type="ECO:0000256" key="8">
    <source>
        <dbReference type="ARBA" id="ARBA00022692"/>
    </source>
</evidence>
<evidence type="ECO:0000256" key="11">
    <source>
        <dbReference type="ARBA" id="ARBA00023136"/>
    </source>
</evidence>
<comment type="subcellular location">
    <subcellularLocation>
        <location evidence="2">Cell membrane</location>
        <topology evidence="2">Multi-pass membrane protein</topology>
    </subcellularLocation>
</comment>
<comment type="similarity">
    <text evidence="3">Belongs to the multi antimicrobial extrusion (MATE) (TC 2.A.66.1) family.</text>
</comment>
<dbReference type="InterPro" id="IPR050222">
    <property type="entry name" value="MATE_MdtK"/>
</dbReference>
<keyword evidence="8 13" id="KW-0812">Transmembrane</keyword>
<reference evidence="14 15" key="1">
    <citation type="submission" date="2020-12" db="EMBL/GenBank/DDBJ databases">
        <title>Whole genome sequences of gut porcine anaerobes.</title>
        <authorList>
            <person name="Kubasova T."/>
            <person name="Jahodarova E."/>
            <person name="Rychlik I."/>
        </authorList>
    </citation>
    <scope>NUCLEOTIDE SEQUENCE [LARGE SCALE GENOMIC DNA]</scope>
    <source>
        <strain evidence="14 15">An867</strain>
    </source>
</reference>
<evidence type="ECO:0000256" key="6">
    <source>
        <dbReference type="ARBA" id="ARBA00022449"/>
    </source>
</evidence>
<keyword evidence="6" id="KW-0050">Antiport</keyword>
<feature type="transmembrane region" description="Helical" evidence="13">
    <location>
        <begin position="197"/>
        <end position="216"/>
    </location>
</feature>
<feature type="transmembrane region" description="Helical" evidence="13">
    <location>
        <begin position="93"/>
        <end position="114"/>
    </location>
</feature>
<dbReference type="InterPro" id="IPR048279">
    <property type="entry name" value="MdtK-like"/>
</dbReference>
<evidence type="ECO:0000256" key="9">
    <source>
        <dbReference type="ARBA" id="ARBA00022989"/>
    </source>
</evidence>
<dbReference type="PIRSF" id="PIRSF006603">
    <property type="entry name" value="DinF"/>
    <property type="match status" value="1"/>
</dbReference>
<evidence type="ECO:0000256" key="1">
    <source>
        <dbReference type="ARBA" id="ARBA00003408"/>
    </source>
</evidence>
<organism evidence="14 15">
    <name type="scientific">Anaeromassilibacillus senegalensis</name>
    <dbReference type="NCBI Taxonomy" id="1673717"/>
    <lineage>
        <taxon>Bacteria</taxon>
        <taxon>Bacillati</taxon>
        <taxon>Bacillota</taxon>
        <taxon>Clostridia</taxon>
        <taxon>Eubacteriales</taxon>
        <taxon>Acutalibacteraceae</taxon>
        <taxon>Anaeromassilibacillus</taxon>
    </lineage>
</organism>
<feature type="transmembrane region" description="Helical" evidence="13">
    <location>
        <begin position="279"/>
        <end position="302"/>
    </location>
</feature>
<protein>
    <recommendedName>
        <fullName evidence="4">Probable multidrug resistance protein NorM</fullName>
    </recommendedName>
    <alternativeName>
        <fullName evidence="12">Multidrug-efflux transporter</fullName>
    </alternativeName>
</protein>
<keyword evidence="15" id="KW-1185">Reference proteome</keyword>
<comment type="function">
    <text evidence="1">Multidrug efflux pump.</text>
</comment>
<comment type="caution">
    <text evidence="14">The sequence shown here is derived from an EMBL/GenBank/DDBJ whole genome shotgun (WGS) entry which is preliminary data.</text>
</comment>
<feature type="transmembrane region" description="Helical" evidence="13">
    <location>
        <begin position="322"/>
        <end position="340"/>
    </location>
</feature>
<name>A0ABS9CPK5_9FIRM</name>
<sequence>MKTKARFPWKAFLKSLAVIAIPVALQNLLTTTGSMVDTIMIASLGEISVGAVGLCAQFSSLMFSCYWGFVGGGMLFFAQYWGAQDEDGIDRSYGLTLTCMMTVAALFTGFALLAPELVMRVYTDKAAIQGIGVEYLRIVGFAYPMQIFSMAMSALLRSTERVRIPMFAAFASVGTNILLNWVFIFGKLGIPAMGIRGAALATTCAAAVNMLVILILSRAQGYPYLFQFRKHFRWNREQVKAYFVKCFPIICNELLIGVGIMVINIVLGRQSEQAIAAIAVFRTLEGLVIGFFAGFSNAASVLVGKEVGAGELDTAYERAKRLVALCGGCILVICLLLLAVHKPVLSAMSLSGESLEIGSGLLMIYCVAAVIRMCNWTQNDTYRAGGDATFGTVLEITFMYVLVLPAVCLTGLVWKAPFLVIFACCYIDEPIRFVLMQLHMYSGKWVRPVTELGLAALPAFREKHARGKRKT</sequence>
<evidence type="ECO:0000256" key="3">
    <source>
        <dbReference type="ARBA" id="ARBA00010199"/>
    </source>
</evidence>
<keyword evidence="9 13" id="KW-1133">Transmembrane helix</keyword>
<feature type="transmembrane region" description="Helical" evidence="13">
    <location>
        <begin position="135"/>
        <end position="156"/>
    </location>
</feature>
<evidence type="ECO:0000256" key="12">
    <source>
        <dbReference type="ARBA" id="ARBA00031636"/>
    </source>
</evidence>
<feature type="transmembrane region" description="Helical" evidence="13">
    <location>
        <begin position="162"/>
        <end position="185"/>
    </location>
</feature>
<feature type="transmembrane region" description="Helical" evidence="13">
    <location>
        <begin position="12"/>
        <end position="29"/>
    </location>
</feature>
<dbReference type="RefSeq" id="WP_235324103.1">
    <property type="nucleotide sequence ID" value="NZ_JAFBIT010000003.1"/>
</dbReference>
<dbReference type="EMBL" id="JAFBIT010000003">
    <property type="protein sequence ID" value="MCF2653079.1"/>
    <property type="molecule type" value="Genomic_DNA"/>
</dbReference>
<dbReference type="Pfam" id="PF01554">
    <property type="entry name" value="MatE"/>
    <property type="match status" value="2"/>
</dbReference>
<evidence type="ECO:0000256" key="7">
    <source>
        <dbReference type="ARBA" id="ARBA00022475"/>
    </source>
</evidence>
<accession>A0ABS9CPK5</accession>
<feature type="transmembrane region" description="Helical" evidence="13">
    <location>
        <begin position="242"/>
        <end position="267"/>
    </location>
</feature>
<keyword evidence="10" id="KW-0406">Ion transport</keyword>
<dbReference type="PANTHER" id="PTHR43298:SF2">
    <property type="entry name" value="FMN_FAD EXPORTER YEEO-RELATED"/>
    <property type="match status" value="1"/>
</dbReference>
<evidence type="ECO:0000256" key="2">
    <source>
        <dbReference type="ARBA" id="ARBA00004651"/>
    </source>
</evidence>
<evidence type="ECO:0000256" key="10">
    <source>
        <dbReference type="ARBA" id="ARBA00023065"/>
    </source>
</evidence>
<dbReference type="InterPro" id="IPR002528">
    <property type="entry name" value="MATE_fam"/>
</dbReference>
<evidence type="ECO:0000256" key="5">
    <source>
        <dbReference type="ARBA" id="ARBA00022448"/>
    </source>
</evidence>